<dbReference type="Proteomes" id="UP000009168">
    <property type="component" value="Unassembled WGS sequence"/>
</dbReference>
<dbReference type="HOGENOM" id="CLU_056476_0_0_1"/>
<dbReference type="RefSeq" id="XP_001031287.2">
    <property type="nucleotide sequence ID" value="XM_001031287.2"/>
</dbReference>
<accession>Q22EA4</accession>
<dbReference type="InParanoid" id="Q22EA4"/>
<proteinExistence type="predicted"/>
<keyword evidence="2" id="KW-1185">Reference proteome</keyword>
<evidence type="ECO:0000313" key="1">
    <source>
        <dbReference type="EMBL" id="EAR83624.2"/>
    </source>
</evidence>
<organism evidence="1 2">
    <name type="scientific">Tetrahymena thermophila (strain SB210)</name>
    <dbReference type="NCBI Taxonomy" id="312017"/>
    <lineage>
        <taxon>Eukaryota</taxon>
        <taxon>Sar</taxon>
        <taxon>Alveolata</taxon>
        <taxon>Ciliophora</taxon>
        <taxon>Intramacronucleata</taxon>
        <taxon>Oligohymenophorea</taxon>
        <taxon>Hymenostomatida</taxon>
        <taxon>Tetrahymenina</taxon>
        <taxon>Tetrahymenidae</taxon>
        <taxon>Tetrahymena</taxon>
    </lineage>
</organism>
<dbReference type="EMBL" id="GG662778">
    <property type="protein sequence ID" value="EAR83624.2"/>
    <property type="molecule type" value="Genomic_DNA"/>
</dbReference>
<evidence type="ECO:0000313" key="2">
    <source>
        <dbReference type="Proteomes" id="UP000009168"/>
    </source>
</evidence>
<dbReference type="GeneID" id="7824134"/>
<name>Q22EA4_TETTS</name>
<dbReference type="KEGG" id="tet:TTHERM_00835240"/>
<protein>
    <submittedName>
        <fullName evidence="1">AMP-binding enzyme family protein</fullName>
    </submittedName>
</protein>
<reference evidence="2" key="1">
    <citation type="journal article" date="2006" name="PLoS Biol.">
        <title>Macronuclear genome sequence of the ciliate Tetrahymena thermophila, a model eukaryote.</title>
        <authorList>
            <person name="Eisen J.A."/>
            <person name="Coyne R.S."/>
            <person name="Wu M."/>
            <person name="Wu D."/>
            <person name="Thiagarajan M."/>
            <person name="Wortman J.R."/>
            <person name="Badger J.H."/>
            <person name="Ren Q."/>
            <person name="Amedeo P."/>
            <person name="Jones K.M."/>
            <person name="Tallon L.J."/>
            <person name="Delcher A.L."/>
            <person name="Salzberg S.L."/>
            <person name="Silva J.C."/>
            <person name="Haas B.J."/>
            <person name="Majoros W.H."/>
            <person name="Farzad M."/>
            <person name="Carlton J.M."/>
            <person name="Smith R.K. Jr."/>
            <person name="Garg J."/>
            <person name="Pearlman R.E."/>
            <person name="Karrer K.M."/>
            <person name="Sun L."/>
            <person name="Manning G."/>
            <person name="Elde N.C."/>
            <person name="Turkewitz A.P."/>
            <person name="Asai D.J."/>
            <person name="Wilkes D.E."/>
            <person name="Wang Y."/>
            <person name="Cai H."/>
            <person name="Collins K."/>
            <person name="Stewart B.A."/>
            <person name="Lee S.R."/>
            <person name="Wilamowska K."/>
            <person name="Weinberg Z."/>
            <person name="Ruzzo W.L."/>
            <person name="Wloga D."/>
            <person name="Gaertig J."/>
            <person name="Frankel J."/>
            <person name="Tsao C.-C."/>
            <person name="Gorovsky M.A."/>
            <person name="Keeling P.J."/>
            <person name="Waller R.F."/>
            <person name="Patron N.J."/>
            <person name="Cherry J.M."/>
            <person name="Stover N.A."/>
            <person name="Krieger C.J."/>
            <person name="del Toro C."/>
            <person name="Ryder H.F."/>
            <person name="Williamson S.C."/>
            <person name="Barbeau R.A."/>
            <person name="Hamilton E.P."/>
            <person name="Orias E."/>
        </authorList>
    </citation>
    <scope>NUCLEOTIDE SEQUENCE [LARGE SCALE GENOMIC DNA]</scope>
    <source>
        <strain evidence="2">SB210</strain>
    </source>
</reference>
<gene>
    <name evidence="1" type="ORF">TTHERM_00835240</name>
</gene>
<sequence length="443" mass="51365">MSQISNYTFLQEQTNNILSLIYVNIYGCLDLDDLKTTIPDNCASQSEIDEVINGGQAGFTMFLKAQQYNTTSRQIQTSYRFVELYSVSNLFVLSQLKTQIQNTEVKQGLLFQEYQTYSTPVQYDQTIQSFDRQLSLQSGLGPYIQICISMDETVNLFQDKCQQVLQHNNLINKCEIVLQIQNMEEPIADKSEQNNITNFADRLDSVNSQQNQQNLTNKFKFDKLDIISQNESQKASMINSKVALKIKENSIIQKSLSIQQDISKNAYKTKFQNQKTKKSFIDAISQKLKVKDNNSIKKALQKTIFKFRYCKDKEYLLQKGIDQKQMIKIQKEVLKNLNINELFKDLIFLKKAISMLLSLDQIAAIQLIGLTDNYMNLDLESTTSNINFDQQKENLNHFEKYYSIQQSSEIQIDYIQKFLTKFEENDEVSIIDQRIISSITNNI</sequence>
<dbReference type="AlphaFoldDB" id="Q22EA4"/>
<dbReference type="OrthoDB" id="302623at2759"/>